<feature type="compositionally biased region" description="Pro residues" evidence="1">
    <location>
        <begin position="49"/>
        <end position="60"/>
    </location>
</feature>
<evidence type="ECO:0000313" key="3">
    <source>
        <dbReference type="Proteomes" id="UP000075903"/>
    </source>
</evidence>
<dbReference type="AlphaFoldDB" id="A0A182VL62"/>
<name>A0A182VL62_ANOME</name>
<accession>A0A182VL62</accession>
<proteinExistence type="predicted"/>
<sequence>MLPAELPRSPPRLAPMSDSPADIQRDFPPPPPPPVVMASMADPLALTALPPPGPPPPPPVGGQGRRRRSEYRFSVIEFTGRARSYRVIGAGTIADADDVVVAAVSTIVGWYVGKAAATATSPTGTWEVLRDQESS</sequence>
<evidence type="ECO:0000256" key="1">
    <source>
        <dbReference type="SAM" id="MobiDB-lite"/>
    </source>
</evidence>
<protein>
    <submittedName>
        <fullName evidence="2">Uncharacterized protein</fullName>
    </submittedName>
</protein>
<dbReference type="Proteomes" id="UP000075903">
    <property type="component" value="Unassembled WGS sequence"/>
</dbReference>
<evidence type="ECO:0000313" key="2">
    <source>
        <dbReference type="EnsemblMetazoa" id="AMEM016827-PA"/>
    </source>
</evidence>
<feature type="region of interest" description="Disordered" evidence="1">
    <location>
        <begin position="1"/>
        <end position="68"/>
    </location>
</feature>
<dbReference type="VEuPathDB" id="VectorBase:AMEM016827"/>
<dbReference type="EnsemblMetazoa" id="AMEM016827-RA">
    <property type="protein sequence ID" value="AMEM016827-PA"/>
    <property type="gene ID" value="AMEM016827"/>
</dbReference>
<keyword evidence="3" id="KW-1185">Reference proteome</keyword>
<organism evidence="2 3">
    <name type="scientific">Anopheles merus</name>
    <name type="common">Mosquito</name>
    <dbReference type="NCBI Taxonomy" id="30066"/>
    <lineage>
        <taxon>Eukaryota</taxon>
        <taxon>Metazoa</taxon>
        <taxon>Ecdysozoa</taxon>
        <taxon>Arthropoda</taxon>
        <taxon>Hexapoda</taxon>
        <taxon>Insecta</taxon>
        <taxon>Pterygota</taxon>
        <taxon>Neoptera</taxon>
        <taxon>Endopterygota</taxon>
        <taxon>Diptera</taxon>
        <taxon>Nematocera</taxon>
        <taxon>Culicoidea</taxon>
        <taxon>Culicidae</taxon>
        <taxon>Anophelinae</taxon>
        <taxon>Anopheles</taxon>
    </lineage>
</organism>
<reference evidence="2" key="1">
    <citation type="submission" date="2020-05" db="UniProtKB">
        <authorList>
            <consortium name="EnsemblMetazoa"/>
        </authorList>
    </citation>
    <scope>IDENTIFICATION</scope>
    <source>
        <strain evidence="2">MAF</strain>
    </source>
</reference>